<dbReference type="AlphaFoldDB" id="A0A3B3S924"/>
<protein>
    <submittedName>
        <fullName evidence="3">Si:ch211-258f14.2</fullName>
    </submittedName>
</protein>
<name>A0A3B3S924_9TELE</name>
<keyword evidence="4" id="KW-1185">Reference proteome</keyword>
<dbReference type="InterPro" id="IPR027878">
    <property type="entry name" value="DUF4551"/>
</dbReference>
<dbReference type="Proteomes" id="UP000261540">
    <property type="component" value="Unplaced"/>
</dbReference>
<dbReference type="Ensembl" id="ENSPKIT00000007720.1">
    <property type="protein sequence ID" value="ENSPKIP00000026958.1"/>
    <property type="gene ID" value="ENSPKIG00000009215.1"/>
</dbReference>
<dbReference type="PANTHER" id="PTHR35354:SF1">
    <property type="entry name" value="RGD1561648"/>
    <property type="match status" value="1"/>
</dbReference>
<feature type="transmembrane region" description="Helical" evidence="2">
    <location>
        <begin position="14"/>
        <end position="34"/>
    </location>
</feature>
<evidence type="ECO:0000256" key="1">
    <source>
        <dbReference type="SAM" id="MobiDB-lite"/>
    </source>
</evidence>
<keyword evidence="2" id="KW-0472">Membrane</keyword>
<evidence type="ECO:0000313" key="3">
    <source>
        <dbReference type="Ensembl" id="ENSPKIP00000026958.1"/>
    </source>
</evidence>
<sequence length="562" mass="64448">MITLRNYLFLFLEYSYICGEDCFLYFLIFTLISLRYMSVFMARSDRGGLLCRRNSKLESFLKRSTERRFYERIRAYEPCIVILPKINKVFMYAVLNDESVYLAEFPPRTLQLAVCFRHVIDISLVNDLPDFLTGREREHSQHIRVVYTSAKHPGKGDAGHRGEIGKTGVSSVLPSMCSAPPGTAIWKHAPLSTRVEEEEQMLRPRPSPPLGHGSSPPSIPDSAETRTHWSRGSPDRRALILAKLTERTMVRAVVEKEDSARSELHLYAVSPSSRIYLHLQSAWNSYVIRSTLLLEPQFRKRCCASSTLQNRRQTSWERTTHLFGQLSRELLQQDLTMEMLYLLLQELHTAAHRNTAVRRLFWRSEDLCSFLVRTLEDTLQSCWKIVGGSRKIPTEDRLLLSALLAQTLGLMFRETEIEPTRLNLLTSKRGALTERLLLALVCDPGMNLQGPAADPGWNSQQAKLKSLLAEYLDAASALLFEVLLVAQQASHTSDYECFLTVGWVLKTLQSHQSVVSLYTLLWHLFSTSVLVFLIHCPLTFHCRYLLLVTWHSSWFWYLAGPF</sequence>
<reference evidence="3" key="1">
    <citation type="submission" date="2025-08" db="UniProtKB">
        <authorList>
            <consortium name="Ensembl"/>
        </authorList>
    </citation>
    <scope>IDENTIFICATION</scope>
</reference>
<dbReference type="PANTHER" id="PTHR35354">
    <property type="entry name" value="RGD1561648"/>
    <property type="match status" value="1"/>
</dbReference>
<evidence type="ECO:0000256" key="2">
    <source>
        <dbReference type="SAM" id="Phobius"/>
    </source>
</evidence>
<dbReference type="Pfam" id="PF15087">
    <property type="entry name" value="DUF4551"/>
    <property type="match status" value="2"/>
</dbReference>
<organism evidence="3 4">
    <name type="scientific">Paramormyrops kingsleyae</name>
    <dbReference type="NCBI Taxonomy" id="1676925"/>
    <lineage>
        <taxon>Eukaryota</taxon>
        <taxon>Metazoa</taxon>
        <taxon>Chordata</taxon>
        <taxon>Craniata</taxon>
        <taxon>Vertebrata</taxon>
        <taxon>Euteleostomi</taxon>
        <taxon>Actinopterygii</taxon>
        <taxon>Neopterygii</taxon>
        <taxon>Teleostei</taxon>
        <taxon>Osteoglossocephala</taxon>
        <taxon>Osteoglossomorpha</taxon>
        <taxon>Osteoglossiformes</taxon>
        <taxon>Mormyridae</taxon>
        <taxon>Paramormyrops</taxon>
    </lineage>
</organism>
<feature type="region of interest" description="Disordered" evidence="1">
    <location>
        <begin position="195"/>
        <end position="233"/>
    </location>
</feature>
<reference evidence="3" key="2">
    <citation type="submission" date="2025-09" db="UniProtKB">
        <authorList>
            <consortium name="Ensembl"/>
        </authorList>
    </citation>
    <scope>IDENTIFICATION</scope>
</reference>
<accession>A0A3B3S924</accession>
<evidence type="ECO:0000313" key="4">
    <source>
        <dbReference type="Proteomes" id="UP000261540"/>
    </source>
</evidence>
<keyword evidence="2" id="KW-1133">Transmembrane helix</keyword>
<proteinExistence type="predicted"/>
<feature type="compositionally biased region" description="Basic and acidic residues" evidence="1">
    <location>
        <begin position="223"/>
        <end position="233"/>
    </location>
</feature>
<dbReference type="GeneTree" id="ENSGT00390000018424"/>
<keyword evidence="2" id="KW-0812">Transmembrane</keyword>